<reference evidence="4 5" key="1">
    <citation type="journal article" date="2020" name="Fungal Divers.">
        <title>Resolving the Mortierellaceae phylogeny through synthesis of multi-gene phylogenetics and phylogenomics.</title>
        <authorList>
            <person name="Vandepol N."/>
            <person name="Liber J."/>
            <person name="Desiro A."/>
            <person name="Na H."/>
            <person name="Kennedy M."/>
            <person name="Barry K."/>
            <person name="Grigoriev I.V."/>
            <person name="Miller A.N."/>
            <person name="O'Donnell K."/>
            <person name="Stajich J.E."/>
            <person name="Bonito G."/>
        </authorList>
    </citation>
    <scope>NUCLEOTIDE SEQUENCE [LARGE SCALE GENOMIC DNA]</scope>
    <source>
        <strain evidence="4 5">AD045</strain>
    </source>
</reference>
<protein>
    <recommendedName>
        <fullName evidence="3">SWIM-type domain-containing protein</fullName>
    </recommendedName>
</protein>
<dbReference type="PANTHER" id="PTHR33977">
    <property type="entry name" value="ZINC ION BINDING PROTEIN"/>
    <property type="match status" value="1"/>
</dbReference>
<name>A0ABQ7JI96_9FUNG</name>
<evidence type="ECO:0000256" key="1">
    <source>
        <dbReference type="PROSITE-ProRule" id="PRU00325"/>
    </source>
</evidence>
<dbReference type="EMBL" id="JAAAIM010002034">
    <property type="protein sequence ID" value="KAG0274369.1"/>
    <property type="molecule type" value="Genomic_DNA"/>
</dbReference>
<feature type="compositionally biased region" description="Low complexity" evidence="2">
    <location>
        <begin position="547"/>
        <end position="563"/>
    </location>
</feature>
<keyword evidence="5" id="KW-1185">Reference proteome</keyword>
<evidence type="ECO:0000313" key="5">
    <source>
        <dbReference type="Proteomes" id="UP001194696"/>
    </source>
</evidence>
<evidence type="ECO:0000256" key="2">
    <source>
        <dbReference type="SAM" id="MobiDB-lite"/>
    </source>
</evidence>
<feature type="non-terminal residue" evidence="4">
    <location>
        <position position="604"/>
    </location>
</feature>
<comment type="caution">
    <text evidence="4">The sequence shown here is derived from an EMBL/GenBank/DDBJ whole genome shotgun (WGS) entry which is preliminary data.</text>
</comment>
<dbReference type="PANTHER" id="PTHR33977:SF1">
    <property type="entry name" value="ZINC ION BINDING PROTEIN"/>
    <property type="match status" value="1"/>
</dbReference>
<proteinExistence type="predicted"/>
<evidence type="ECO:0000313" key="4">
    <source>
        <dbReference type="EMBL" id="KAG0274369.1"/>
    </source>
</evidence>
<keyword evidence="1" id="KW-0862">Zinc</keyword>
<dbReference type="Proteomes" id="UP001194696">
    <property type="component" value="Unassembled WGS sequence"/>
</dbReference>
<dbReference type="PROSITE" id="PS50966">
    <property type="entry name" value="ZF_SWIM"/>
    <property type="match status" value="1"/>
</dbReference>
<accession>A0ABQ7JI96</accession>
<keyword evidence="1" id="KW-0863">Zinc-finger</keyword>
<sequence length="604" mass="69429">MGCLARVYIHKFKDGYPPASGYPPTNASKRGFQHLRISQPVREAILSYLKLGLGKGAIKDKLTPHSDALHSRLSEGTLTRDDFVTVVDIANMYDAYWIRTVQAEGNFVFRWPTDGSTTKFGHEFSSPWQLDKLRASGGAVGFDSTHNTCKGNAELYTVIVQNPQTLRGIPVAFFLTEDKTTEPLQAWLVALEAHAGICFLYITTDDSKIKKLVTDDNPHQQHHLQYEAREFLHEIMYERDMKTANELIVVFRQVWEMLSKPLVDYMEENHLKERRRQLWMKSYRQDVHYASMDTSNYVESWHNQLKSNHLKHHYRARADRILYILTEVVLEAFKKDEFGAIIRVGRRTKGEVLDILRQRDVQAMTEETTQKNVLIIDARYIVESITFPVTYYNLSLTDGLANSCSCEYFLRHLRLCKHILMAFRKFLGNLRLPFNNDFYVSRTLTDFTTASDFKQEDIKRDETPEDEREQNRLRDRARALVESFSRCTRDAIMNEETIRILELLFNSNNNHDATAAAPMIEEPPADVPRIEESSAVAPTIEEPPTVAPAIEQPPAEAPTTEQPPADPPRIDDALPAIENFLVLNQLVETPRKIAPLSPIQQRYV</sequence>
<feature type="domain" description="SWIM-type" evidence="3">
    <location>
        <begin position="392"/>
        <end position="427"/>
    </location>
</feature>
<organism evidence="4 5">
    <name type="scientific">Linnemannia gamsii</name>
    <dbReference type="NCBI Taxonomy" id="64522"/>
    <lineage>
        <taxon>Eukaryota</taxon>
        <taxon>Fungi</taxon>
        <taxon>Fungi incertae sedis</taxon>
        <taxon>Mucoromycota</taxon>
        <taxon>Mortierellomycotina</taxon>
        <taxon>Mortierellomycetes</taxon>
        <taxon>Mortierellales</taxon>
        <taxon>Mortierellaceae</taxon>
        <taxon>Linnemannia</taxon>
    </lineage>
</organism>
<dbReference type="InterPro" id="IPR007527">
    <property type="entry name" value="Znf_SWIM"/>
</dbReference>
<gene>
    <name evidence="4" type="ORF">BGZ96_004355</name>
</gene>
<evidence type="ECO:0000259" key="3">
    <source>
        <dbReference type="PROSITE" id="PS50966"/>
    </source>
</evidence>
<dbReference type="Pfam" id="PF04434">
    <property type="entry name" value="SWIM"/>
    <property type="match status" value="1"/>
</dbReference>
<keyword evidence="1" id="KW-0479">Metal-binding</keyword>
<feature type="region of interest" description="Disordered" evidence="2">
    <location>
        <begin position="538"/>
        <end position="572"/>
    </location>
</feature>